<dbReference type="EMBL" id="UINC01069031">
    <property type="protein sequence ID" value="SVC02095.1"/>
    <property type="molecule type" value="Genomic_DNA"/>
</dbReference>
<gene>
    <name evidence="1" type="ORF">METZ01_LOCUS254949</name>
</gene>
<evidence type="ECO:0000313" key="1">
    <source>
        <dbReference type="EMBL" id="SVC02095.1"/>
    </source>
</evidence>
<dbReference type="AlphaFoldDB" id="A0A382IRW3"/>
<name>A0A382IRW3_9ZZZZ</name>
<protein>
    <submittedName>
        <fullName evidence="1">Uncharacterized protein</fullName>
    </submittedName>
</protein>
<proteinExistence type="predicted"/>
<feature type="non-terminal residue" evidence="1">
    <location>
        <position position="48"/>
    </location>
</feature>
<organism evidence="1">
    <name type="scientific">marine metagenome</name>
    <dbReference type="NCBI Taxonomy" id="408172"/>
    <lineage>
        <taxon>unclassified sequences</taxon>
        <taxon>metagenomes</taxon>
        <taxon>ecological metagenomes</taxon>
    </lineage>
</organism>
<sequence length="48" mass="5106">MTSKENQIIIAKRFRGPPQSGNGGLVSGVFANLINPEHNAGVEVTLRS</sequence>
<reference evidence="1" key="1">
    <citation type="submission" date="2018-05" db="EMBL/GenBank/DDBJ databases">
        <authorList>
            <person name="Lanie J.A."/>
            <person name="Ng W.-L."/>
            <person name="Kazmierczak K.M."/>
            <person name="Andrzejewski T.M."/>
            <person name="Davidsen T.M."/>
            <person name="Wayne K.J."/>
            <person name="Tettelin H."/>
            <person name="Glass J.I."/>
            <person name="Rusch D."/>
            <person name="Podicherti R."/>
            <person name="Tsui H.-C.T."/>
            <person name="Winkler M.E."/>
        </authorList>
    </citation>
    <scope>NUCLEOTIDE SEQUENCE</scope>
</reference>
<accession>A0A382IRW3</accession>